<keyword evidence="1" id="KW-1133">Transmembrane helix</keyword>
<dbReference type="OrthoDB" id="9789029at2"/>
<reference evidence="2 3" key="1">
    <citation type="submission" date="2017-09" db="EMBL/GenBank/DDBJ databases">
        <authorList>
            <person name="Ehlers B."/>
            <person name="Leendertz F.H."/>
        </authorList>
    </citation>
    <scope>NUCLEOTIDE SEQUENCE [LARGE SCALE GENOMIC DNA]</scope>
    <source>
        <strain evidence="2 3">USBA 140</strain>
    </source>
</reference>
<keyword evidence="3" id="KW-1185">Reference proteome</keyword>
<sequence>MDAWGAHLLYALACASFGAGHSLFAGSGLRRLFGRADRLAFNLIAVVHLLAVLAVGVVLLGGRPDFGLPSAVAAVMTGVSLLGAVLLLWFLRWYDLGRFSGLTQLRAPAVAAEPEPLSTTGPHAWVRHPLYAAGFLLLWGRAVDPLHLATAVWASLYLVVGARIEERRLLALYGEAYAAYRRRVPAFVPWRGRAA</sequence>
<dbReference type="EMBL" id="OCNJ01000010">
    <property type="protein sequence ID" value="SOD99818.1"/>
    <property type="molecule type" value="Genomic_DNA"/>
</dbReference>
<keyword evidence="2" id="KW-0489">Methyltransferase</keyword>
<keyword evidence="2" id="KW-0808">Transferase</keyword>
<organism evidence="2 3">
    <name type="scientific">Caenispirillum bisanense</name>
    <dbReference type="NCBI Taxonomy" id="414052"/>
    <lineage>
        <taxon>Bacteria</taxon>
        <taxon>Pseudomonadati</taxon>
        <taxon>Pseudomonadota</taxon>
        <taxon>Alphaproteobacteria</taxon>
        <taxon>Rhodospirillales</taxon>
        <taxon>Novispirillaceae</taxon>
        <taxon>Caenispirillum</taxon>
    </lineage>
</organism>
<feature type="transmembrane region" description="Helical" evidence="1">
    <location>
        <begin position="66"/>
        <end position="91"/>
    </location>
</feature>
<proteinExistence type="predicted"/>
<evidence type="ECO:0000256" key="1">
    <source>
        <dbReference type="SAM" id="Phobius"/>
    </source>
</evidence>
<feature type="transmembrane region" description="Helical" evidence="1">
    <location>
        <begin position="39"/>
        <end position="60"/>
    </location>
</feature>
<dbReference type="Gene3D" id="1.20.120.1630">
    <property type="match status" value="1"/>
</dbReference>
<dbReference type="GO" id="GO:0032259">
    <property type="term" value="P:methylation"/>
    <property type="evidence" value="ECO:0007669"/>
    <property type="project" value="UniProtKB-KW"/>
</dbReference>
<dbReference type="Proteomes" id="UP000219621">
    <property type="component" value="Unassembled WGS sequence"/>
</dbReference>
<dbReference type="GO" id="GO:0008168">
    <property type="term" value="F:methyltransferase activity"/>
    <property type="evidence" value="ECO:0007669"/>
    <property type="project" value="UniProtKB-KW"/>
</dbReference>
<name>A0A286GW96_9PROT</name>
<evidence type="ECO:0000313" key="3">
    <source>
        <dbReference type="Proteomes" id="UP000219621"/>
    </source>
</evidence>
<keyword evidence="1" id="KW-0812">Transmembrane</keyword>
<gene>
    <name evidence="2" type="ORF">SAMN05421508_11013</name>
</gene>
<dbReference type="RefSeq" id="WP_097280858.1">
    <property type="nucleotide sequence ID" value="NZ_OCNJ01000010.1"/>
</dbReference>
<keyword evidence="1" id="KW-0472">Membrane</keyword>
<accession>A0A286GW96</accession>
<feature type="transmembrane region" description="Helical" evidence="1">
    <location>
        <begin position="6"/>
        <end position="27"/>
    </location>
</feature>
<evidence type="ECO:0000313" key="2">
    <source>
        <dbReference type="EMBL" id="SOD99818.1"/>
    </source>
</evidence>
<dbReference type="AlphaFoldDB" id="A0A286GW96"/>
<protein>
    <submittedName>
        <fullName evidence="2">Protein-S-isoprenylcysteine O-methyltransferase Ste14</fullName>
    </submittedName>
</protein>